<dbReference type="CDD" id="cd04511">
    <property type="entry name" value="NUDIX_Hydrolase"/>
    <property type="match status" value="1"/>
</dbReference>
<reference evidence="4" key="1">
    <citation type="submission" date="2021-12" db="EMBL/GenBank/DDBJ databases">
        <authorList>
            <person name="Rodrigo-Torres L."/>
            <person name="Arahal R. D."/>
            <person name="Lucena T."/>
        </authorList>
    </citation>
    <scope>NUCLEOTIDE SEQUENCE</scope>
    <source>
        <strain evidence="4">CECT 8267</strain>
    </source>
</reference>
<comment type="caution">
    <text evidence="4">The sequence shown here is derived from an EMBL/GenBank/DDBJ whole genome shotgun (WGS) entry which is preliminary data.</text>
</comment>
<keyword evidence="5" id="KW-1185">Reference proteome</keyword>
<dbReference type="InterPro" id="IPR029401">
    <property type="entry name" value="Nudix_N"/>
</dbReference>
<evidence type="ECO:0000259" key="3">
    <source>
        <dbReference type="PROSITE" id="PS51462"/>
    </source>
</evidence>
<sequence length="178" mass="20185">MFKINYCNQCGGKTAFRIAEGEDRKRDVCHDCGFIQYLNPRIIVGTLPTYQGKVLLCRRAIEPRKGYWTLPAGFMECGETAADGARRETMEEAGAQLTDLHLYALYDVPMIDQFYMFYRAEMLSGDFSAGVESLEVELFALTDIPWGEMAFPTITKVLRQYIDDLPSGHFNLVEARIG</sequence>
<dbReference type="GO" id="GO:0016787">
    <property type="term" value="F:hydrolase activity"/>
    <property type="evidence" value="ECO:0007669"/>
    <property type="project" value="UniProtKB-KW"/>
</dbReference>
<dbReference type="Gene3D" id="2.20.70.10">
    <property type="match status" value="1"/>
</dbReference>
<dbReference type="Pfam" id="PF14803">
    <property type="entry name" value="Zn_ribbon_Nudix"/>
    <property type="match status" value="1"/>
</dbReference>
<dbReference type="Proteomes" id="UP000838100">
    <property type="component" value="Unassembled WGS sequence"/>
</dbReference>
<dbReference type="EC" id="3.6.1.22" evidence="4"/>
<evidence type="ECO:0000256" key="1">
    <source>
        <dbReference type="ARBA" id="ARBA00001946"/>
    </source>
</evidence>
<name>A0ABN8ECH4_9GAMM</name>
<evidence type="ECO:0000256" key="2">
    <source>
        <dbReference type="ARBA" id="ARBA00022801"/>
    </source>
</evidence>
<dbReference type="PANTHER" id="PTHR43222">
    <property type="entry name" value="NUDIX HYDROLASE 23"/>
    <property type="match status" value="1"/>
</dbReference>
<protein>
    <submittedName>
        <fullName evidence="4">NADH pyrophosphatase</fullName>
        <ecNumber evidence="4">3.6.1.22</ecNumber>
    </submittedName>
</protein>
<dbReference type="PROSITE" id="PS00893">
    <property type="entry name" value="NUDIX_BOX"/>
    <property type="match status" value="1"/>
</dbReference>
<accession>A0ABN8ECH4</accession>
<gene>
    <name evidence="4" type="primary">nudC_1</name>
    <name evidence="4" type="ORF">SIN8267_00278</name>
</gene>
<dbReference type="InterPro" id="IPR000086">
    <property type="entry name" value="NUDIX_hydrolase_dom"/>
</dbReference>
<evidence type="ECO:0000313" key="4">
    <source>
        <dbReference type="EMBL" id="CAH0990186.1"/>
    </source>
</evidence>
<dbReference type="Gene3D" id="3.90.79.10">
    <property type="entry name" value="Nucleoside Triphosphate Pyrophosphohydrolase"/>
    <property type="match status" value="1"/>
</dbReference>
<comment type="cofactor">
    <cofactor evidence="1">
        <name>Mg(2+)</name>
        <dbReference type="ChEBI" id="CHEBI:18420"/>
    </cofactor>
</comment>
<dbReference type="EMBL" id="CAKLPX010000001">
    <property type="protein sequence ID" value="CAH0990186.1"/>
    <property type="molecule type" value="Genomic_DNA"/>
</dbReference>
<dbReference type="InterPro" id="IPR015797">
    <property type="entry name" value="NUDIX_hydrolase-like_dom_sf"/>
</dbReference>
<dbReference type="RefSeq" id="WP_237442874.1">
    <property type="nucleotide sequence ID" value="NZ_CAKLPX010000001.1"/>
</dbReference>
<keyword evidence="2 4" id="KW-0378">Hydrolase</keyword>
<dbReference type="InterPro" id="IPR020084">
    <property type="entry name" value="NUDIX_hydrolase_CS"/>
</dbReference>
<organism evidence="4 5">
    <name type="scientific">Sinobacterium norvegicum</name>
    <dbReference type="NCBI Taxonomy" id="1641715"/>
    <lineage>
        <taxon>Bacteria</taxon>
        <taxon>Pseudomonadati</taxon>
        <taxon>Pseudomonadota</taxon>
        <taxon>Gammaproteobacteria</taxon>
        <taxon>Cellvibrionales</taxon>
        <taxon>Spongiibacteraceae</taxon>
        <taxon>Sinobacterium</taxon>
    </lineage>
</organism>
<proteinExistence type="predicted"/>
<dbReference type="PROSITE" id="PS51462">
    <property type="entry name" value="NUDIX"/>
    <property type="match status" value="1"/>
</dbReference>
<evidence type="ECO:0000313" key="5">
    <source>
        <dbReference type="Proteomes" id="UP000838100"/>
    </source>
</evidence>
<feature type="domain" description="Nudix hydrolase" evidence="3">
    <location>
        <begin position="39"/>
        <end position="162"/>
    </location>
</feature>
<dbReference type="SUPFAM" id="SSF55811">
    <property type="entry name" value="Nudix"/>
    <property type="match status" value="1"/>
</dbReference>
<dbReference type="Pfam" id="PF00293">
    <property type="entry name" value="NUDIX"/>
    <property type="match status" value="1"/>
</dbReference>
<dbReference type="PANTHER" id="PTHR43222:SF2">
    <property type="entry name" value="NUDIX HYDROLASE 23, CHLOROPLASTIC"/>
    <property type="match status" value="1"/>
</dbReference>